<organism evidence="1 2">
    <name type="scientific">Dactylonectria macrodidyma</name>
    <dbReference type="NCBI Taxonomy" id="307937"/>
    <lineage>
        <taxon>Eukaryota</taxon>
        <taxon>Fungi</taxon>
        <taxon>Dikarya</taxon>
        <taxon>Ascomycota</taxon>
        <taxon>Pezizomycotina</taxon>
        <taxon>Sordariomycetes</taxon>
        <taxon>Hypocreomycetidae</taxon>
        <taxon>Hypocreales</taxon>
        <taxon>Nectriaceae</taxon>
        <taxon>Dactylonectria</taxon>
    </lineage>
</organism>
<dbReference type="AlphaFoldDB" id="A0A9P9DU58"/>
<evidence type="ECO:0000313" key="1">
    <source>
        <dbReference type="EMBL" id="KAH7124586.1"/>
    </source>
</evidence>
<sequence length="154" mass="17180">MTSRAFESRGFQAGLGNRISQRSIANEKTLEHFLHNSAEDPVRAIIEQLKQMEEVSSAFDMGNGIIFENHPHVISDVAEEVIARETASTPPQTPDRTRDLNQLRPNQICVYRSNDAPALIINQLNQSITPIKSINPADSSDWGFEFDVLNCSLS</sequence>
<proteinExistence type="predicted"/>
<keyword evidence="2" id="KW-1185">Reference proteome</keyword>
<evidence type="ECO:0000313" key="2">
    <source>
        <dbReference type="Proteomes" id="UP000738349"/>
    </source>
</evidence>
<dbReference type="Proteomes" id="UP000738349">
    <property type="component" value="Unassembled WGS sequence"/>
</dbReference>
<dbReference type="OrthoDB" id="411394at2759"/>
<accession>A0A9P9DU58</accession>
<gene>
    <name evidence="1" type="ORF">EDB81DRAFT_911489</name>
</gene>
<protein>
    <submittedName>
        <fullName evidence="1">Uncharacterized protein</fullName>
    </submittedName>
</protein>
<dbReference type="EMBL" id="JAGMUV010000021">
    <property type="protein sequence ID" value="KAH7124586.1"/>
    <property type="molecule type" value="Genomic_DNA"/>
</dbReference>
<reference evidence="1" key="1">
    <citation type="journal article" date="2021" name="Nat. Commun.">
        <title>Genetic determinants of endophytism in the Arabidopsis root mycobiome.</title>
        <authorList>
            <person name="Mesny F."/>
            <person name="Miyauchi S."/>
            <person name="Thiergart T."/>
            <person name="Pickel B."/>
            <person name="Atanasova L."/>
            <person name="Karlsson M."/>
            <person name="Huettel B."/>
            <person name="Barry K.W."/>
            <person name="Haridas S."/>
            <person name="Chen C."/>
            <person name="Bauer D."/>
            <person name="Andreopoulos W."/>
            <person name="Pangilinan J."/>
            <person name="LaButti K."/>
            <person name="Riley R."/>
            <person name="Lipzen A."/>
            <person name="Clum A."/>
            <person name="Drula E."/>
            <person name="Henrissat B."/>
            <person name="Kohler A."/>
            <person name="Grigoriev I.V."/>
            <person name="Martin F.M."/>
            <person name="Hacquard S."/>
        </authorList>
    </citation>
    <scope>NUCLEOTIDE SEQUENCE</scope>
    <source>
        <strain evidence="1">MPI-CAGE-AT-0147</strain>
    </source>
</reference>
<name>A0A9P9DU58_9HYPO</name>
<comment type="caution">
    <text evidence="1">The sequence shown here is derived from an EMBL/GenBank/DDBJ whole genome shotgun (WGS) entry which is preliminary data.</text>
</comment>